<dbReference type="EMBL" id="JAWQEG010000497">
    <property type="protein sequence ID" value="KAK3889292.1"/>
    <property type="molecule type" value="Genomic_DNA"/>
</dbReference>
<feature type="region of interest" description="Disordered" evidence="1">
    <location>
        <begin position="1"/>
        <end position="41"/>
    </location>
</feature>
<evidence type="ECO:0000313" key="3">
    <source>
        <dbReference type="Proteomes" id="UP001286313"/>
    </source>
</evidence>
<dbReference type="Proteomes" id="UP001286313">
    <property type="component" value="Unassembled WGS sequence"/>
</dbReference>
<keyword evidence="3" id="KW-1185">Reference proteome</keyword>
<name>A0AAE1GCG4_PETCI</name>
<evidence type="ECO:0000313" key="2">
    <source>
        <dbReference type="EMBL" id="KAK3889292.1"/>
    </source>
</evidence>
<feature type="compositionally biased region" description="Basic and acidic residues" evidence="1">
    <location>
        <begin position="10"/>
        <end position="24"/>
    </location>
</feature>
<comment type="caution">
    <text evidence="2">The sequence shown here is derived from an EMBL/GenBank/DDBJ whole genome shotgun (WGS) entry which is preliminary data.</text>
</comment>
<proteinExistence type="predicted"/>
<organism evidence="2 3">
    <name type="scientific">Petrolisthes cinctipes</name>
    <name type="common">Flat porcelain crab</name>
    <dbReference type="NCBI Taxonomy" id="88211"/>
    <lineage>
        <taxon>Eukaryota</taxon>
        <taxon>Metazoa</taxon>
        <taxon>Ecdysozoa</taxon>
        <taxon>Arthropoda</taxon>
        <taxon>Crustacea</taxon>
        <taxon>Multicrustacea</taxon>
        <taxon>Malacostraca</taxon>
        <taxon>Eumalacostraca</taxon>
        <taxon>Eucarida</taxon>
        <taxon>Decapoda</taxon>
        <taxon>Pleocyemata</taxon>
        <taxon>Anomura</taxon>
        <taxon>Galatheoidea</taxon>
        <taxon>Porcellanidae</taxon>
        <taxon>Petrolisthes</taxon>
    </lineage>
</organism>
<accession>A0AAE1GCG4</accession>
<protein>
    <submittedName>
        <fullName evidence="2">Uncharacterized protein</fullName>
    </submittedName>
</protein>
<dbReference type="AlphaFoldDB" id="A0AAE1GCG4"/>
<gene>
    <name evidence="2" type="ORF">Pcinc_006678</name>
</gene>
<reference evidence="2" key="1">
    <citation type="submission" date="2023-10" db="EMBL/GenBank/DDBJ databases">
        <title>Genome assemblies of two species of porcelain crab, Petrolisthes cinctipes and Petrolisthes manimaculis (Anomura: Porcellanidae).</title>
        <authorList>
            <person name="Angst P."/>
        </authorList>
    </citation>
    <scope>NUCLEOTIDE SEQUENCE</scope>
    <source>
        <strain evidence="2">PB745_01</strain>
        <tissue evidence="2">Gill</tissue>
    </source>
</reference>
<evidence type="ECO:0000256" key="1">
    <source>
        <dbReference type="SAM" id="MobiDB-lite"/>
    </source>
</evidence>
<sequence length="101" mass="12002">MTAIVPVQLEHNHDKDERKLERQQLRTQVKQKATDDMTARPKLIRTELHTFSDNVLESSDLRSIAQSLYRERRKVYPVLPKTREEVHTSSSKFHDHYYNQG</sequence>
<feature type="compositionally biased region" description="Basic and acidic residues" evidence="1">
    <location>
        <begin position="32"/>
        <end position="41"/>
    </location>
</feature>